<dbReference type="EMBL" id="QGKW02000276">
    <property type="protein sequence ID" value="KAF2608806.1"/>
    <property type="molecule type" value="Genomic_DNA"/>
</dbReference>
<comment type="caution">
    <text evidence="1">The sequence shown here is derived from an EMBL/GenBank/DDBJ whole genome shotgun (WGS) entry which is preliminary data.</text>
</comment>
<evidence type="ECO:0000313" key="1">
    <source>
        <dbReference type="EMBL" id="KAF2608806.1"/>
    </source>
</evidence>
<name>A0A8S9LUH3_BRACR</name>
<organism evidence="1 2">
    <name type="scientific">Brassica cretica</name>
    <name type="common">Mustard</name>
    <dbReference type="NCBI Taxonomy" id="69181"/>
    <lineage>
        <taxon>Eukaryota</taxon>
        <taxon>Viridiplantae</taxon>
        <taxon>Streptophyta</taxon>
        <taxon>Embryophyta</taxon>
        <taxon>Tracheophyta</taxon>
        <taxon>Spermatophyta</taxon>
        <taxon>Magnoliopsida</taxon>
        <taxon>eudicotyledons</taxon>
        <taxon>Gunneridae</taxon>
        <taxon>Pentapetalae</taxon>
        <taxon>rosids</taxon>
        <taxon>malvids</taxon>
        <taxon>Brassicales</taxon>
        <taxon>Brassicaceae</taxon>
        <taxon>Brassiceae</taxon>
        <taxon>Brassica</taxon>
    </lineage>
</organism>
<accession>A0A8S9LUH3</accession>
<protein>
    <submittedName>
        <fullName evidence="1">Uncharacterized protein</fullName>
    </submittedName>
</protein>
<dbReference type="Proteomes" id="UP000712281">
    <property type="component" value="Unassembled WGS sequence"/>
</dbReference>
<sequence length="437" mass="49264">MGLDEAFIKIGMIMGHHGRLVFNLIDQEMDGMKLVGQEMKWVICLKRRPSSSSIIHPRPLQKIQGITAYLGPYQVSTQFKENLRNMIAESLTAVTKNPQQRPIPRPASGDDELSCYQKGPIEEKEKIAAKPAVKIPEIEPALAILFRGEHSAIQLQLEEHVPGALCGLIHSQNKAKEEGELDEALVVHKESLETLIEQGGFIRSFSCDLVIQPFVFVQFNLVEHLRFFKGLQHFVFEPGGSLSVHKSIKNTLVKIATTLKLDFEGSLHKQQEPMVVSADYKLRSRARNSMTKACVWNKLVVKRARSLELIDQGYVILQGLDLRTNPFKGRGNGATFISFKLNSWTSIHVQERQGVTTQPNWLIGELVGLIHEVLDLEKAMGLDEAFIKIGMTMGHHGRLVFNLIDQEMDGMKLVGQEMKWVIGMIEKWIVQTEMGEK</sequence>
<reference evidence="1" key="1">
    <citation type="submission" date="2019-12" db="EMBL/GenBank/DDBJ databases">
        <title>Genome sequencing and annotation of Brassica cretica.</title>
        <authorList>
            <person name="Studholme D.J."/>
            <person name="Sarris P.F."/>
        </authorList>
    </citation>
    <scope>NUCLEOTIDE SEQUENCE</scope>
    <source>
        <strain evidence="1">PFS-001/15</strain>
        <tissue evidence="1">Leaf</tissue>
    </source>
</reference>
<dbReference type="AlphaFoldDB" id="A0A8S9LUH3"/>
<gene>
    <name evidence="1" type="ORF">F2Q68_00044172</name>
</gene>
<proteinExistence type="predicted"/>
<evidence type="ECO:0000313" key="2">
    <source>
        <dbReference type="Proteomes" id="UP000712281"/>
    </source>
</evidence>